<dbReference type="OrthoDB" id="9797568at2"/>
<dbReference type="Gene3D" id="1.20.58.220">
    <property type="entry name" value="Phosphate transport system protein phou homolog 2, domain 2"/>
    <property type="match status" value="1"/>
</dbReference>
<name>E1QVY1_OLSUV</name>
<dbReference type="PANTHER" id="PTHR37298:SF1">
    <property type="entry name" value="UPF0111 PROTEIN YKAA"/>
    <property type="match status" value="1"/>
</dbReference>
<sequence length="208" mass="23552">MSRVSRKEDLFFQKFREFSARMVDAGELFDGLFNTYPQGAGAKIARIKEIEVQCDDLVRDIMTTLYQSFITPFDREDITEITGELDEIVDGLEGVSARLGLYDIDRVRPEAIELSRLTLRAIRRLNDAFENFSNYKRDPSVVEALIETADIEDRGDKVYRGALGNVFREKGDPIETVKWKSLLDKMEDTLDACKAVASAVLAVIVKNA</sequence>
<dbReference type="HOGENOM" id="CLU_086031_0_1_11"/>
<dbReference type="RefSeq" id="WP_013252036.1">
    <property type="nucleotide sequence ID" value="NC_014363.1"/>
</dbReference>
<dbReference type="EMBL" id="CP002106">
    <property type="protein sequence ID" value="ADK68284.1"/>
    <property type="molecule type" value="Genomic_DNA"/>
</dbReference>
<dbReference type="PATRIC" id="fig|633147.7.peg.365"/>
<dbReference type="InterPro" id="IPR038078">
    <property type="entry name" value="PhoU-like_sf"/>
</dbReference>
<dbReference type="Proteomes" id="UP000000333">
    <property type="component" value="Chromosome"/>
</dbReference>
<accession>E1QVY1</accession>
<reference evidence="2 3" key="1">
    <citation type="journal article" date="2010" name="Stand. Genomic Sci.">
        <title>Complete genome sequence of Olsenella uli type strain (VPI D76D-27C).</title>
        <authorList>
            <person name="Goker M."/>
            <person name="Held B."/>
            <person name="Lucas S."/>
            <person name="Nolan M."/>
            <person name="Yasawong M."/>
            <person name="Glavina Del Rio T."/>
            <person name="Tice H."/>
            <person name="Cheng J.F."/>
            <person name="Bruce D."/>
            <person name="Detter J.C."/>
            <person name="Tapia R."/>
            <person name="Han C."/>
            <person name="Goodwin L."/>
            <person name="Pitluck S."/>
            <person name="Liolios K."/>
            <person name="Ivanova N."/>
            <person name="Mavromatis K."/>
            <person name="Mikhailova N."/>
            <person name="Pati A."/>
            <person name="Chen A."/>
            <person name="Palaniappan K."/>
            <person name="Land M."/>
            <person name="Hauser L."/>
            <person name="Chang Y.J."/>
            <person name="Jeffries C.D."/>
            <person name="Rohde M."/>
            <person name="Sikorski J."/>
            <person name="Pukall R."/>
            <person name="Woyke T."/>
            <person name="Bristow J."/>
            <person name="Eisen J.A."/>
            <person name="Markowitz V."/>
            <person name="Hugenholtz P."/>
            <person name="Kyrpides N.C."/>
            <person name="Klenk H.P."/>
            <person name="Lapidus A."/>
        </authorList>
    </citation>
    <scope>NUCLEOTIDE SEQUENCE [LARGE SCALE GENOMIC DNA]</scope>
    <source>
        <strain evidence="3">ATCC 49627 / DSM 7084 / CIP 109912 / JCM 12494 / NCIMB 702895 / VPI D76D-27C</strain>
    </source>
</reference>
<dbReference type="GeneID" id="78512595"/>
<dbReference type="KEGG" id="ols:Olsu_1174"/>
<dbReference type="AlphaFoldDB" id="E1QVY1"/>
<evidence type="ECO:0000313" key="2">
    <source>
        <dbReference type="EMBL" id="ADK68284.1"/>
    </source>
</evidence>
<protein>
    <submittedName>
        <fullName evidence="2">Putitive phosphate transport regulator</fullName>
    </submittedName>
</protein>
<dbReference type="PANTHER" id="PTHR37298">
    <property type="entry name" value="UPF0111 PROTEIN YKAA"/>
    <property type="match status" value="1"/>
</dbReference>
<proteinExistence type="inferred from homology"/>
<comment type="similarity">
    <text evidence="1">Belongs to the UPF0111 family.</text>
</comment>
<dbReference type="STRING" id="633147.Olsu_1174"/>
<dbReference type="InterPro" id="IPR052912">
    <property type="entry name" value="UPF0111_domain"/>
</dbReference>
<dbReference type="Pfam" id="PF01865">
    <property type="entry name" value="PhoU_div"/>
    <property type="match status" value="1"/>
</dbReference>
<evidence type="ECO:0000256" key="1">
    <source>
        <dbReference type="ARBA" id="ARBA00008591"/>
    </source>
</evidence>
<dbReference type="eggNOG" id="COG1392">
    <property type="taxonomic scope" value="Bacteria"/>
</dbReference>
<dbReference type="InterPro" id="IPR018445">
    <property type="entry name" value="Put_Phosphate_transp_reg"/>
</dbReference>
<evidence type="ECO:0000313" key="3">
    <source>
        <dbReference type="Proteomes" id="UP000000333"/>
    </source>
</evidence>
<organism evidence="2 3">
    <name type="scientific">Olsenella uli (strain ATCC 49627 / DSM 7084 / CCUG 31166 / CIP 109912 / JCM 12494 / LMG 11480 / NCIMB 702895 / VPI D76D-27C)</name>
    <name type="common">Lactobacillus uli</name>
    <dbReference type="NCBI Taxonomy" id="633147"/>
    <lineage>
        <taxon>Bacteria</taxon>
        <taxon>Bacillati</taxon>
        <taxon>Actinomycetota</taxon>
        <taxon>Coriobacteriia</taxon>
        <taxon>Coriobacteriales</taxon>
        <taxon>Atopobiaceae</taxon>
        <taxon>Olsenella</taxon>
    </lineage>
</organism>
<keyword evidence="3" id="KW-1185">Reference proteome</keyword>
<gene>
    <name evidence="2" type="ordered locus">Olsu_1174</name>
</gene>